<evidence type="ECO:0000256" key="3">
    <source>
        <dbReference type="ARBA" id="ARBA00023027"/>
    </source>
</evidence>
<dbReference type="Proteomes" id="UP000183190">
    <property type="component" value="Unassembled WGS sequence"/>
</dbReference>
<dbReference type="InterPro" id="IPR029753">
    <property type="entry name" value="D-isomer_DH_CS"/>
</dbReference>
<evidence type="ECO:0000313" key="8">
    <source>
        <dbReference type="Proteomes" id="UP000183190"/>
    </source>
</evidence>
<proteinExistence type="inferred from homology"/>
<evidence type="ECO:0000256" key="4">
    <source>
        <dbReference type="RuleBase" id="RU003719"/>
    </source>
</evidence>
<protein>
    <submittedName>
        <fullName evidence="7">Glycerate dehydrogenase</fullName>
    </submittedName>
</protein>
<dbReference type="Pfam" id="PF02826">
    <property type="entry name" value="2-Hacid_dh_C"/>
    <property type="match status" value="1"/>
</dbReference>
<evidence type="ECO:0000256" key="1">
    <source>
        <dbReference type="ARBA" id="ARBA00005854"/>
    </source>
</evidence>
<feature type="domain" description="D-isomer specific 2-hydroxyacid dehydrogenase NAD-binding" evidence="6">
    <location>
        <begin position="109"/>
        <end position="285"/>
    </location>
</feature>
<dbReference type="PANTHER" id="PTHR43761">
    <property type="entry name" value="D-ISOMER SPECIFIC 2-HYDROXYACID DEHYDROGENASE FAMILY PROTEIN (AFU_ORTHOLOGUE AFUA_1G13630)"/>
    <property type="match status" value="1"/>
</dbReference>
<dbReference type="OrthoDB" id="9805416at2"/>
<dbReference type="SUPFAM" id="SSF51735">
    <property type="entry name" value="NAD(P)-binding Rossmann-fold domains"/>
    <property type="match status" value="1"/>
</dbReference>
<evidence type="ECO:0000259" key="5">
    <source>
        <dbReference type="Pfam" id="PF00389"/>
    </source>
</evidence>
<evidence type="ECO:0000313" key="7">
    <source>
        <dbReference type="EMBL" id="SEH68432.1"/>
    </source>
</evidence>
<dbReference type="GO" id="GO:0016616">
    <property type="term" value="F:oxidoreductase activity, acting on the CH-OH group of donors, NAD or NADP as acceptor"/>
    <property type="evidence" value="ECO:0007669"/>
    <property type="project" value="InterPro"/>
</dbReference>
<dbReference type="SUPFAM" id="SSF52283">
    <property type="entry name" value="Formate/glycerate dehydrogenase catalytic domain-like"/>
    <property type="match status" value="1"/>
</dbReference>
<evidence type="ECO:0000256" key="2">
    <source>
        <dbReference type="ARBA" id="ARBA00023002"/>
    </source>
</evidence>
<dbReference type="InterPro" id="IPR050418">
    <property type="entry name" value="D-iso_2-hydroxyacid_DH_PdxB"/>
</dbReference>
<reference evidence="7 8" key="1">
    <citation type="submission" date="2016-10" db="EMBL/GenBank/DDBJ databases">
        <authorList>
            <person name="de Groot N.N."/>
        </authorList>
    </citation>
    <scope>NUCLEOTIDE SEQUENCE [LARGE SCALE GENOMIC DNA]</scope>
    <source>
        <strain evidence="7 8">YAD2003</strain>
    </source>
</reference>
<dbReference type="InterPro" id="IPR006139">
    <property type="entry name" value="D-isomer_2_OHA_DH_cat_dom"/>
</dbReference>
<keyword evidence="3" id="KW-0520">NAD</keyword>
<name>A0A1H6K554_RUMFL</name>
<dbReference type="EMBL" id="FNWV01000007">
    <property type="protein sequence ID" value="SEH68432.1"/>
    <property type="molecule type" value="Genomic_DNA"/>
</dbReference>
<dbReference type="GO" id="GO:0051287">
    <property type="term" value="F:NAD binding"/>
    <property type="evidence" value="ECO:0007669"/>
    <property type="project" value="InterPro"/>
</dbReference>
<feature type="domain" description="D-isomer specific 2-hydroxyacid dehydrogenase catalytic" evidence="5">
    <location>
        <begin position="23"/>
        <end position="316"/>
    </location>
</feature>
<organism evidence="7 8">
    <name type="scientific">Ruminococcus flavefaciens</name>
    <dbReference type="NCBI Taxonomy" id="1265"/>
    <lineage>
        <taxon>Bacteria</taxon>
        <taxon>Bacillati</taxon>
        <taxon>Bacillota</taxon>
        <taxon>Clostridia</taxon>
        <taxon>Eubacteriales</taxon>
        <taxon>Oscillospiraceae</taxon>
        <taxon>Ruminococcus</taxon>
    </lineage>
</organism>
<dbReference type="InterPro" id="IPR006140">
    <property type="entry name" value="D-isomer_DH_NAD-bd"/>
</dbReference>
<dbReference type="RefSeq" id="WP_074717154.1">
    <property type="nucleotide sequence ID" value="NZ_FNWV01000007.1"/>
</dbReference>
<evidence type="ECO:0000259" key="6">
    <source>
        <dbReference type="Pfam" id="PF02826"/>
    </source>
</evidence>
<accession>A0A1H6K554</accession>
<dbReference type="CDD" id="cd12162">
    <property type="entry name" value="2-Hacid_dh_4"/>
    <property type="match status" value="1"/>
</dbReference>
<comment type="similarity">
    <text evidence="1 4">Belongs to the D-isomer specific 2-hydroxyacid dehydrogenase family.</text>
</comment>
<dbReference type="InterPro" id="IPR036291">
    <property type="entry name" value="NAD(P)-bd_dom_sf"/>
</dbReference>
<dbReference type="PROSITE" id="PS00671">
    <property type="entry name" value="D_2_HYDROXYACID_DH_3"/>
    <property type="match status" value="1"/>
</dbReference>
<dbReference type="PANTHER" id="PTHR43761:SF1">
    <property type="entry name" value="D-ISOMER SPECIFIC 2-HYDROXYACID DEHYDROGENASE CATALYTIC DOMAIN-CONTAINING PROTEIN-RELATED"/>
    <property type="match status" value="1"/>
</dbReference>
<dbReference type="Pfam" id="PF00389">
    <property type="entry name" value="2-Hacid_dh"/>
    <property type="match status" value="1"/>
</dbReference>
<dbReference type="Gene3D" id="3.40.50.720">
    <property type="entry name" value="NAD(P)-binding Rossmann-like Domain"/>
    <property type="match status" value="2"/>
</dbReference>
<keyword evidence="2 4" id="KW-0560">Oxidoreductase</keyword>
<gene>
    <name evidence="7" type="ORF">SAMN02910265_02109</name>
</gene>
<sequence length="316" mass="34308">MKIAVLDWYTVNISGDIPTSQLEELGDVRIIPLTPPEETAANIGDADIVLCNKVLITKEVMDACPNIKYIGLFATGFNNVDIEYAAEKGIVVCNAGQYSTDAVAQQTFAYILDRYSRIRDYDIAVKNGEWERSPAFSYFPVPTAELAGKTLSIVGYGSIGRKAAQIGSAFGMNIVISTRTQPKDCPYEVTDLYTAAEKADVLTFHCPLTDKTAGIINSELISHMKPSAMLINTSRGGVVNEADLAKALNDGKIAAAYLDVLVKEPMSPDTPLKGAKNCVITPHTAWAPLETRERLVDIVCSNIKAWQNGCPQNKVN</sequence>
<dbReference type="AlphaFoldDB" id="A0A1H6K554"/>